<dbReference type="Pfam" id="PF00583">
    <property type="entry name" value="Acetyltransf_1"/>
    <property type="match status" value="1"/>
</dbReference>
<dbReference type="PANTHER" id="PTHR43877:SF2">
    <property type="entry name" value="AMINOALKYLPHOSPHONATE N-ACETYLTRANSFERASE-RELATED"/>
    <property type="match status" value="1"/>
</dbReference>
<dbReference type="OrthoDB" id="9792929at2"/>
<evidence type="ECO:0000256" key="2">
    <source>
        <dbReference type="ARBA" id="ARBA00023315"/>
    </source>
</evidence>
<feature type="domain" description="N-acetyltransferase" evidence="3">
    <location>
        <begin position="1"/>
        <end position="163"/>
    </location>
</feature>
<keyword evidence="1" id="KW-0808">Transferase</keyword>
<dbReference type="Gene3D" id="3.40.630.30">
    <property type="match status" value="1"/>
</dbReference>
<accession>A0A2U1AXS2</accession>
<evidence type="ECO:0000313" key="5">
    <source>
        <dbReference type="Proteomes" id="UP000245466"/>
    </source>
</evidence>
<protein>
    <submittedName>
        <fullName evidence="4">Ribosomal protein S18 acetylase RimI-like enzyme</fullName>
    </submittedName>
</protein>
<name>A0A2U1AXS2_9BACT</name>
<evidence type="ECO:0000313" key="4">
    <source>
        <dbReference type="EMBL" id="PVY41213.1"/>
    </source>
</evidence>
<organism evidence="4 5">
    <name type="scientific">Pontibacter virosus</name>
    <dbReference type="NCBI Taxonomy" id="1765052"/>
    <lineage>
        <taxon>Bacteria</taxon>
        <taxon>Pseudomonadati</taxon>
        <taxon>Bacteroidota</taxon>
        <taxon>Cytophagia</taxon>
        <taxon>Cytophagales</taxon>
        <taxon>Hymenobacteraceae</taxon>
        <taxon>Pontibacter</taxon>
    </lineage>
</organism>
<keyword evidence="5" id="KW-1185">Reference proteome</keyword>
<dbReference type="GO" id="GO:0016747">
    <property type="term" value="F:acyltransferase activity, transferring groups other than amino-acyl groups"/>
    <property type="evidence" value="ECO:0007669"/>
    <property type="project" value="InterPro"/>
</dbReference>
<dbReference type="PANTHER" id="PTHR43877">
    <property type="entry name" value="AMINOALKYLPHOSPHONATE N-ACETYLTRANSFERASE-RELATED-RELATED"/>
    <property type="match status" value="1"/>
</dbReference>
<dbReference type="CDD" id="cd04301">
    <property type="entry name" value="NAT_SF"/>
    <property type="match status" value="1"/>
</dbReference>
<dbReference type="RefSeq" id="WP_116543160.1">
    <property type="nucleotide sequence ID" value="NZ_QEKI01000005.1"/>
</dbReference>
<dbReference type="InterPro" id="IPR050832">
    <property type="entry name" value="Bact_Acetyltransf"/>
</dbReference>
<dbReference type="SUPFAM" id="SSF55729">
    <property type="entry name" value="Acyl-CoA N-acyltransferases (Nat)"/>
    <property type="match status" value="1"/>
</dbReference>
<evidence type="ECO:0000256" key="1">
    <source>
        <dbReference type="ARBA" id="ARBA00022679"/>
    </source>
</evidence>
<evidence type="ECO:0000259" key="3">
    <source>
        <dbReference type="PROSITE" id="PS51186"/>
    </source>
</evidence>
<comment type="caution">
    <text evidence="4">The sequence shown here is derived from an EMBL/GenBank/DDBJ whole genome shotgun (WGS) entry which is preliminary data.</text>
</comment>
<keyword evidence="4" id="KW-0689">Ribosomal protein</keyword>
<dbReference type="InterPro" id="IPR000182">
    <property type="entry name" value="GNAT_dom"/>
</dbReference>
<dbReference type="Proteomes" id="UP000245466">
    <property type="component" value="Unassembled WGS sequence"/>
</dbReference>
<dbReference type="AlphaFoldDB" id="A0A2U1AXS2"/>
<keyword evidence="2" id="KW-0012">Acyltransferase</keyword>
<dbReference type="PROSITE" id="PS51186">
    <property type="entry name" value="GNAT"/>
    <property type="match status" value="1"/>
</dbReference>
<keyword evidence="4" id="KW-0687">Ribonucleoprotein</keyword>
<reference evidence="4 5" key="1">
    <citation type="submission" date="2018-04" db="EMBL/GenBank/DDBJ databases">
        <title>Genomic Encyclopedia of Type Strains, Phase IV (KMG-IV): sequencing the most valuable type-strain genomes for metagenomic binning, comparative biology and taxonomic classification.</title>
        <authorList>
            <person name="Goeker M."/>
        </authorList>
    </citation>
    <scope>NUCLEOTIDE SEQUENCE [LARGE SCALE GENOMIC DNA]</scope>
    <source>
        <strain evidence="4 5">DSM 100231</strain>
    </source>
</reference>
<sequence length="163" mass="18485">MIFEAQPDDIDELYELWRLLLDMQQAYHVVFRYKPGSEQALKAELLNRLKDKSTRVFVYESDEVWAGMLVASLRPGSAGFKLSSKGYIGETVVRAEFRGKGIGKELFEAARKWLSDQGADHLELQVSVHNPGGIRFWESLGFTPSTQHMVLPLQQPGNSKKTK</sequence>
<dbReference type="EMBL" id="QEKI01000005">
    <property type="protein sequence ID" value="PVY41213.1"/>
    <property type="molecule type" value="Genomic_DNA"/>
</dbReference>
<dbReference type="InterPro" id="IPR016181">
    <property type="entry name" value="Acyl_CoA_acyltransferase"/>
</dbReference>
<proteinExistence type="predicted"/>
<gene>
    <name evidence="4" type="ORF">C8E01_105140</name>
</gene>
<dbReference type="GO" id="GO:0005840">
    <property type="term" value="C:ribosome"/>
    <property type="evidence" value="ECO:0007669"/>
    <property type="project" value="UniProtKB-KW"/>
</dbReference>